<reference evidence="3 4" key="1">
    <citation type="submission" date="2019-12" db="EMBL/GenBank/DDBJ databases">
        <title>Genomic-based taxomic classification of the family Erythrobacteraceae.</title>
        <authorList>
            <person name="Xu L."/>
        </authorList>
    </citation>
    <scope>NUCLEOTIDE SEQUENCE [LARGE SCALE GENOMIC DNA]</scope>
    <source>
        <strain evidence="3 4">DSM 18604</strain>
    </source>
</reference>
<feature type="chain" id="PRO_5032272064" evidence="1">
    <location>
        <begin position="17"/>
        <end position="308"/>
    </location>
</feature>
<dbReference type="Proteomes" id="UP000460561">
    <property type="component" value="Unassembled WGS sequence"/>
</dbReference>
<feature type="signal peptide" evidence="1">
    <location>
        <begin position="1"/>
        <end position="16"/>
    </location>
</feature>
<dbReference type="OrthoDB" id="7237303at2"/>
<accession>A0A845AAP1</accession>
<dbReference type="InterPro" id="IPR039448">
    <property type="entry name" value="Beta_helix"/>
</dbReference>
<evidence type="ECO:0000313" key="3">
    <source>
        <dbReference type="EMBL" id="MXP26323.1"/>
    </source>
</evidence>
<protein>
    <submittedName>
        <fullName evidence="3">Right-handed parallel beta-helix repeat-containing protein</fullName>
    </submittedName>
</protein>
<dbReference type="SUPFAM" id="SSF51126">
    <property type="entry name" value="Pectin lyase-like"/>
    <property type="match status" value="1"/>
</dbReference>
<evidence type="ECO:0000256" key="1">
    <source>
        <dbReference type="SAM" id="SignalP"/>
    </source>
</evidence>
<name>A0A845AAP1_9SPHN</name>
<proteinExistence type="predicted"/>
<dbReference type="AlphaFoldDB" id="A0A845AAP1"/>
<evidence type="ECO:0000259" key="2">
    <source>
        <dbReference type="Pfam" id="PF13229"/>
    </source>
</evidence>
<organism evidence="3 4">
    <name type="scientific">Altericroceibacterium indicum</name>
    <dbReference type="NCBI Taxonomy" id="374177"/>
    <lineage>
        <taxon>Bacteria</taxon>
        <taxon>Pseudomonadati</taxon>
        <taxon>Pseudomonadota</taxon>
        <taxon>Alphaproteobacteria</taxon>
        <taxon>Sphingomonadales</taxon>
        <taxon>Erythrobacteraceae</taxon>
        <taxon>Altericroceibacterium</taxon>
    </lineage>
</organism>
<comment type="caution">
    <text evidence="3">The sequence shown here is derived from an EMBL/GenBank/DDBJ whole genome shotgun (WGS) entry which is preliminary data.</text>
</comment>
<dbReference type="InterPro" id="IPR011050">
    <property type="entry name" value="Pectin_lyase_fold/virulence"/>
</dbReference>
<dbReference type="Gene3D" id="2.160.20.10">
    <property type="entry name" value="Single-stranded right-handed beta-helix, Pectin lyase-like"/>
    <property type="match status" value="1"/>
</dbReference>
<dbReference type="Pfam" id="PF13229">
    <property type="entry name" value="Beta_helix"/>
    <property type="match status" value="1"/>
</dbReference>
<keyword evidence="1" id="KW-0732">Signal</keyword>
<evidence type="ECO:0000313" key="4">
    <source>
        <dbReference type="Proteomes" id="UP000460561"/>
    </source>
</evidence>
<gene>
    <name evidence="3" type="ORF">GRI39_09770</name>
</gene>
<keyword evidence="4" id="KW-1185">Reference proteome</keyword>
<dbReference type="InterPro" id="IPR012334">
    <property type="entry name" value="Pectin_lyas_fold"/>
</dbReference>
<sequence>MALLLAAICPASAAMAQNASAPFTVVDTGKNFPTLQAAIKAIGDGSGSISIAPGTYNECAVQEKGQISYLAAEPGKVIFDGVACEGKAALVLRGISAEVSGLTFRNIKVRDYNGAGIRLEGGDLTVAESWFQNSQQGILTAGDPSGKIVIDRSTFSGLGTCDGPGGCAHSVYVGDYGLLRITRSRFEEGRGGHYVKSRAAQIQIASCSFDDSKGRATNYMIDLPAGATGQISNNWFVQGKNKENHSAMIAVGAENQKNPSTGLKIIANNAKLAPGVEWSTVFVADWSGDKLDIADNILGQGITRFQRR</sequence>
<feature type="domain" description="Right handed beta helix" evidence="2">
    <location>
        <begin position="97"/>
        <end position="240"/>
    </location>
</feature>
<dbReference type="EMBL" id="WTYQ01000003">
    <property type="protein sequence ID" value="MXP26323.1"/>
    <property type="molecule type" value="Genomic_DNA"/>
</dbReference>